<comment type="caution">
    <text evidence="8">The sequence shown here is derived from an EMBL/GenBank/DDBJ whole genome shotgun (WGS) entry which is preliminary data.</text>
</comment>
<dbReference type="InterPro" id="IPR036856">
    <property type="entry name" value="Ald_Oxase/Xan_DH_a/b_sf"/>
</dbReference>
<evidence type="ECO:0000256" key="3">
    <source>
        <dbReference type="ARBA" id="ARBA00022723"/>
    </source>
</evidence>
<dbReference type="Pfam" id="PF02738">
    <property type="entry name" value="MoCoBD_1"/>
    <property type="match status" value="1"/>
</dbReference>
<dbReference type="GO" id="GO:0005506">
    <property type="term" value="F:iron ion binding"/>
    <property type="evidence" value="ECO:0007669"/>
    <property type="project" value="InterPro"/>
</dbReference>
<gene>
    <name evidence="8" type="ORF">UK15_23215</name>
</gene>
<dbReference type="InterPro" id="IPR046867">
    <property type="entry name" value="AldOxase/xan_DH_MoCoBD2"/>
</dbReference>
<evidence type="ECO:0000256" key="2">
    <source>
        <dbReference type="ARBA" id="ARBA00022505"/>
    </source>
</evidence>
<dbReference type="InterPro" id="IPR036884">
    <property type="entry name" value="2Fe-2S-bd_dom_sf"/>
</dbReference>
<evidence type="ECO:0000256" key="5">
    <source>
        <dbReference type="ARBA" id="ARBA00023004"/>
    </source>
</evidence>
<dbReference type="AlphaFoldDB" id="A0A0M2GPQ1"/>
<dbReference type="SUPFAM" id="SSF47741">
    <property type="entry name" value="CO dehydrogenase ISP C-domain like"/>
    <property type="match status" value="1"/>
</dbReference>
<dbReference type="Pfam" id="PF01315">
    <property type="entry name" value="Ald_Xan_dh_C"/>
    <property type="match status" value="1"/>
</dbReference>
<dbReference type="Pfam" id="PF01799">
    <property type="entry name" value="Fer2_2"/>
    <property type="match status" value="1"/>
</dbReference>
<dbReference type="Gene3D" id="3.90.1170.50">
    <property type="entry name" value="Aldehyde oxidase/xanthine dehydrogenase, a/b hammerhead"/>
    <property type="match status" value="1"/>
</dbReference>
<proteinExistence type="inferred from homology"/>
<feature type="domain" description="2Fe-2S ferredoxin-type" evidence="7">
    <location>
        <begin position="1"/>
        <end position="76"/>
    </location>
</feature>
<dbReference type="InterPro" id="IPR008274">
    <property type="entry name" value="AldOxase/xan_DH_MoCoBD1"/>
</dbReference>
<dbReference type="SMART" id="SM01008">
    <property type="entry name" value="Ald_Xan_dh_C"/>
    <property type="match status" value="1"/>
</dbReference>
<dbReference type="InterPro" id="IPR006058">
    <property type="entry name" value="2Fe2S_fd_BS"/>
</dbReference>
<dbReference type="GO" id="GO:0016491">
    <property type="term" value="F:oxidoreductase activity"/>
    <property type="evidence" value="ECO:0007669"/>
    <property type="project" value="UniProtKB-KW"/>
</dbReference>
<dbReference type="PANTHER" id="PTHR11908">
    <property type="entry name" value="XANTHINE DEHYDROGENASE"/>
    <property type="match status" value="1"/>
</dbReference>
<evidence type="ECO:0000313" key="9">
    <source>
        <dbReference type="Proteomes" id="UP000034786"/>
    </source>
</evidence>
<reference evidence="9" key="1">
    <citation type="submission" date="2015-02" db="EMBL/GenBank/DDBJ databases">
        <authorList>
            <person name="Ju K.-S."/>
            <person name="Doroghazi J.R."/>
            <person name="Metcalf W."/>
        </authorList>
    </citation>
    <scope>NUCLEOTIDE SEQUENCE [LARGE SCALE GENOMIC DNA]</scope>
    <source>
        <strain evidence="9">NRRL B-16380</strain>
    </source>
</reference>
<evidence type="ECO:0000313" key="8">
    <source>
        <dbReference type="EMBL" id="KJK37286.1"/>
    </source>
</evidence>
<dbReference type="GO" id="GO:0051537">
    <property type="term" value="F:2 iron, 2 sulfur cluster binding"/>
    <property type="evidence" value="ECO:0007669"/>
    <property type="project" value="InterPro"/>
</dbReference>
<dbReference type="PROSITE" id="PS51085">
    <property type="entry name" value="2FE2S_FER_2"/>
    <property type="match status" value="1"/>
</dbReference>
<dbReference type="Gene3D" id="3.10.20.30">
    <property type="match status" value="1"/>
</dbReference>
<dbReference type="InterPro" id="IPR036010">
    <property type="entry name" value="2Fe-2S_ferredoxin-like_sf"/>
</dbReference>
<keyword evidence="9" id="KW-1185">Reference proteome</keyword>
<keyword evidence="3" id="KW-0479">Metal-binding</keyword>
<dbReference type="SUPFAM" id="SSF54665">
    <property type="entry name" value="CO dehydrogenase molybdoprotein N-domain-like"/>
    <property type="match status" value="1"/>
</dbReference>
<dbReference type="InterPro" id="IPR037165">
    <property type="entry name" value="AldOxase/xan_DH_Mopterin-bd_sf"/>
</dbReference>
<dbReference type="SUPFAM" id="SSF54292">
    <property type="entry name" value="2Fe-2S ferredoxin-like"/>
    <property type="match status" value="1"/>
</dbReference>
<dbReference type="Gene3D" id="3.30.365.10">
    <property type="entry name" value="Aldehyde oxidase/xanthine dehydrogenase, molybdopterin binding domain"/>
    <property type="match status" value="5"/>
</dbReference>
<dbReference type="PANTHER" id="PTHR11908:SF132">
    <property type="entry name" value="ALDEHYDE OXIDASE 1-RELATED"/>
    <property type="match status" value="1"/>
</dbReference>
<keyword evidence="2" id="KW-0500">Molybdenum</keyword>
<dbReference type="PATRIC" id="fig|284040.3.peg.2564"/>
<sequence>MSFSVCVNGRGSDQPPLPGQCLRTYLCEQGWTGVKKGCDSGDCGACTVHVDGMAVHSCLYPAHRVDGRTVTTVEGLGADGILHPVQEAFVRTQGFQCGYCTPGFVMTTAALSQSQLDDPSQALKGNLCRCTGYGSISRAVRAVSEHGTRSYVSQRAPGSTDPAAHDVVTGAARFTLDGPEPVGMLHLALVRSPHRHARILDIDTRAALAVPGVHAVLTHRHAPAIRFSTALHERTEDDPADLRVLDDVVRHVGQRVAAVAADSLALAQEACRLVRVTYQVLPEVGTAQEAMRPGAVRVGDGPNVIAHLHRSTGDVDRGLAEADTVYDHTFTTQRVQHTTLECHATRAWTDGEGRLRVHTSTQAPHLVRRRLCDIFGFGLEQVRVTTGRMGGAFGGKQEVLTEDITTLACLHTGRPVQLELSRTEELTATTTRHPFRTGVTIGSRRDGTLTAMKIHVLADTGAYGNHGPGVLETGCAEGLAPYRCPNLTVDAYSVRTHNVPSGAFRGYGAAQIVFAVESALDDIAHRLGLDPLTMRERACLRPADRAALPGVGGQHALMGSALNDVLHALRQAREDRCLERERPAPAGCHVGEGLAIAAHHSVPADGHIARAKASLAADGCYDLTTGAPEFGSGAGAALCLIAARTLGTSTARVRLRQGDTDLLEHDTGGFASSAVPLTGQAVTRACQELAGLLIDTAAAITDSPPENCRLTKDAVHCAGTALPLTGVHRYAQTAGLRLQADATAAAEDADRDLTLSVSAQWFRVCVNPDTGIISVLDSVHIADAGRVIHAEQSRAQIEGVVVQCLGCTLSEELSTGPDGHITTPDLRSYIIPRLGDHPPTHVQLIDHDSATAPRPLAELAINPIAPALANAVHRALGVRIRTLPLRPDAVWSALAPASGRTRADAPSGTQRPIARGGEPS</sequence>
<protein>
    <submittedName>
        <fullName evidence="8">Aldehyde oxidase</fullName>
    </submittedName>
</protein>
<dbReference type="Gene3D" id="1.10.150.120">
    <property type="entry name" value="[2Fe-2S]-binding domain"/>
    <property type="match status" value="1"/>
</dbReference>
<evidence type="ECO:0000256" key="6">
    <source>
        <dbReference type="SAM" id="MobiDB-lite"/>
    </source>
</evidence>
<dbReference type="InterPro" id="IPR016208">
    <property type="entry name" value="Ald_Oxase/xanthine_DH-like"/>
</dbReference>
<dbReference type="InterPro" id="IPR012675">
    <property type="entry name" value="Beta-grasp_dom_sf"/>
</dbReference>
<organism evidence="8 9">
    <name type="scientific">Streptomyces variegatus</name>
    <dbReference type="NCBI Taxonomy" id="284040"/>
    <lineage>
        <taxon>Bacteria</taxon>
        <taxon>Bacillati</taxon>
        <taxon>Actinomycetota</taxon>
        <taxon>Actinomycetes</taxon>
        <taxon>Kitasatosporales</taxon>
        <taxon>Streptomycetaceae</taxon>
        <taxon>Streptomyces</taxon>
    </lineage>
</organism>
<evidence type="ECO:0000256" key="1">
    <source>
        <dbReference type="ARBA" id="ARBA00006849"/>
    </source>
</evidence>
<comment type="similarity">
    <text evidence="1">Belongs to the xanthine dehydrogenase family.</text>
</comment>
<feature type="region of interest" description="Disordered" evidence="6">
    <location>
        <begin position="896"/>
        <end position="920"/>
    </location>
</feature>
<dbReference type="InterPro" id="IPR002888">
    <property type="entry name" value="2Fe-2S-bd"/>
</dbReference>
<dbReference type="PROSITE" id="PS00197">
    <property type="entry name" value="2FE2S_FER_1"/>
    <property type="match status" value="1"/>
</dbReference>
<dbReference type="EMBL" id="JYJH01000017">
    <property type="protein sequence ID" value="KJK37286.1"/>
    <property type="molecule type" value="Genomic_DNA"/>
</dbReference>
<dbReference type="RefSeq" id="WP_031139822.1">
    <property type="nucleotide sequence ID" value="NZ_JYJH01000017.1"/>
</dbReference>
<keyword evidence="4" id="KW-0560">Oxidoreductase</keyword>
<dbReference type="STRING" id="284040.UK15_23215"/>
<accession>A0A0M2GPQ1</accession>
<evidence type="ECO:0000259" key="7">
    <source>
        <dbReference type="PROSITE" id="PS51085"/>
    </source>
</evidence>
<evidence type="ECO:0000256" key="4">
    <source>
        <dbReference type="ARBA" id="ARBA00023002"/>
    </source>
</evidence>
<name>A0A0M2GPQ1_9ACTN</name>
<dbReference type="InterPro" id="IPR000674">
    <property type="entry name" value="Ald_Oxase/Xan_DH_a/b"/>
</dbReference>
<dbReference type="InterPro" id="IPR001041">
    <property type="entry name" value="2Fe-2S_ferredoxin-type"/>
</dbReference>
<dbReference type="Pfam" id="PF20256">
    <property type="entry name" value="MoCoBD_2"/>
    <property type="match status" value="1"/>
</dbReference>
<dbReference type="SUPFAM" id="SSF56003">
    <property type="entry name" value="Molybdenum cofactor-binding domain"/>
    <property type="match status" value="1"/>
</dbReference>
<keyword evidence="5" id="KW-0408">Iron</keyword>
<dbReference type="Proteomes" id="UP000034786">
    <property type="component" value="Unassembled WGS sequence"/>
</dbReference>